<name>A0ABY5ZLD8_9BACT</name>
<gene>
    <name evidence="4" type="ORF">L9S41_00700</name>
</gene>
<feature type="signal peptide" evidence="2">
    <location>
        <begin position="1"/>
        <end position="19"/>
    </location>
</feature>
<dbReference type="Pfam" id="PF13229">
    <property type="entry name" value="Beta_helix"/>
    <property type="match status" value="1"/>
</dbReference>
<dbReference type="InterPro" id="IPR039448">
    <property type="entry name" value="Beta_helix"/>
</dbReference>
<accession>A0ABY5ZLD8</accession>
<evidence type="ECO:0000313" key="4">
    <source>
        <dbReference type="EMBL" id="UWZ79933.1"/>
    </source>
</evidence>
<evidence type="ECO:0000259" key="3">
    <source>
        <dbReference type="Pfam" id="PF13229"/>
    </source>
</evidence>
<dbReference type="SMART" id="SM00710">
    <property type="entry name" value="PbH1"/>
    <property type="match status" value="8"/>
</dbReference>
<keyword evidence="2" id="KW-0732">Signal</keyword>
<dbReference type="PANTHER" id="PTHR22990">
    <property type="entry name" value="F-BOX ONLY PROTEIN"/>
    <property type="match status" value="1"/>
</dbReference>
<dbReference type="SUPFAM" id="SSF51126">
    <property type="entry name" value="Pectin lyase-like"/>
    <property type="match status" value="1"/>
</dbReference>
<organism evidence="4 5">
    <name type="scientific">Geoalkalibacter halelectricus</name>
    <dbReference type="NCBI Taxonomy" id="2847045"/>
    <lineage>
        <taxon>Bacteria</taxon>
        <taxon>Pseudomonadati</taxon>
        <taxon>Thermodesulfobacteriota</taxon>
        <taxon>Desulfuromonadia</taxon>
        <taxon>Desulfuromonadales</taxon>
        <taxon>Geoalkalibacteraceae</taxon>
        <taxon>Geoalkalibacter</taxon>
    </lineage>
</organism>
<reference evidence="4" key="1">
    <citation type="journal article" date="2022" name="Environ. Microbiol.">
        <title>Geoalkalibacter halelectricus SAP #1 sp. nov. possessing extracellular electron transfer and mineral#reducing capabilities from a haloalkaline environment.</title>
        <authorList>
            <person name="Yadav S."/>
            <person name="Singh R."/>
            <person name="Sundharam S.S."/>
            <person name="Chaudhary S."/>
            <person name="Krishnamurthi S."/>
            <person name="Patil S.A."/>
        </authorList>
    </citation>
    <scope>NUCLEOTIDE SEQUENCE</scope>
    <source>
        <strain evidence="4">SAP-1</strain>
    </source>
</reference>
<dbReference type="EMBL" id="CP092109">
    <property type="protein sequence ID" value="UWZ79933.1"/>
    <property type="molecule type" value="Genomic_DNA"/>
</dbReference>
<proteinExistence type="predicted"/>
<keyword evidence="5" id="KW-1185">Reference proteome</keyword>
<dbReference type="InterPro" id="IPR006626">
    <property type="entry name" value="PbH1"/>
</dbReference>
<protein>
    <submittedName>
        <fullName evidence="4">Right-handed parallel beta-helix repeat-containing protein</fullName>
    </submittedName>
</protein>
<dbReference type="Proteomes" id="UP001060414">
    <property type="component" value="Chromosome"/>
</dbReference>
<feature type="domain" description="Right handed beta helix" evidence="3">
    <location>
        <begin position="69"/>
        <end position="208"/>
    </location>
</feature>
<evidence type="ECO:0000256" key="2">
    <source>
        <dbReference type="SAM" id="SignalP"/>
    </source>
</evidence>
<dbReference type="PANTHER" id="PTHR22990:SF15">
    <property type="entry name" value="F-BOX ONLY PROTEIN 10"/>
    <property type="match status" value="1"/>
</dbReference>
<dbReference type="InterPro" id="IPR011050">
    <property type="entry name" value="Pectin_lyase_fold/virulence"/>
</dbReference>
<evidence type="ECO:0000256" key="1">
    <source>
        <dbReference type="ARBA" id="ARBA00022737"/>
    </source>
</evidence>
<feature type="chain" id="PRO_5046525918" evidence="2">
    <location>
        <begin position="20"/>
        <end position="396"/>
    </location>
</feature>
<keyword evidence="1" id="KW-0677">Repeat</keyword>
<dbReference type="InterPro" id="IPR012334">
    <property type="entry name" value="Pectin_lyas_fold"/>
</dbReference>
<dbReference type="InterPro" id="IPR051550">
    <property type="entry name" value="SCF-Subunits/Alg-Epimerases"/>
</dbReference>
<dbReference type="Gene3D" id="2.160.20.10">
    <property type="entry name" value="Single-stranded right-handed beta-helix, Pectin lyase-like"/>
    <property type="match status" value="1"/>
</dbReference>
<sequence>MKKLWFLILCALLPTTAQALTIAEDTLWRGTLEFAEPVRVERGATLRVEPGTQVRFQGGGLEVLGRLEARDAQFSGTDWEGVQLHAGEHLLENCRISGARLGLLVLGGAPRLIGLEIFANGTGLELRRQSNAEVRDCRIRDNQTVGLFLKDEARPRVRNCVIEGNGRFGVYVYRSNPTLFRDNLLRANPVGLMVAYYGSDPEIGGNRFAGNEIGIQVDRAARPVLVGNDISGGGTGVLLSRRADARVRHNRIHGNRIGVQVEYSSYPVIRENDLAGNAMALVLSHQSSAWERANGEAARAAESGGRGAFGQAARQPADAAALQPRVLTGTVDAKHNWWGKDAVEELARGAGYGNPSFIHDGRDEPYFEDAGVKYPLDVVEFAPWRNAPLAPNARNQ</sequence>
<dbReference type="RefSeq" id="WP_260748286.1">
    <property type="nucleotide sequence ID" value="NZ_CP092109.1"/>
</dbReference>
<evidence type="ECO:0000313" key="5">
    <source>
        <dbReference type="Proteomes" id="UP001060414"/>
    </source>
</evidence>